<dbReference type="Pfam" id="PF00172">
    <property type="entry name" value="Zn_clus"/>
    <property type="match status" value="1"/>
</dbReference>
<comment type="subcellular location">
    <subcellularLocation>
        <location evidence="1">Nucleus</location>
    </subcellularLocation>
</comment>
<dbReference type="InterPro" id="IPR021858">
    <property type="entry name" value="Fun_TF"/>
</dbReference>
<dbReference type="OrthoDB" id="5418899at2759"/>
<dbReference type="SMART" id="SM00066">
    <property type="entry name" value="GAL4"/>
    <property type="match status" value="1"/>
</dbReference>
<dbReference type="EMBL" id="KB915786">
    <property type="protein sequence ID" value="EOD52042.1"/>
    <property type="molecule type" value="Genomic_DNA"/>
</dbReference>
<dbReference type="InterPro" id="IPR001138">
    <property type="entry name" value="Zn2Cys6_DnaBD"/>
</dbReference>
<gene>
    <name evidence="5" type="ORF">UCRNP2_1133</name>
</gene>
<dbReference type="GO" id="GO:0005634">
    <property type="term" value="C:nucleus"/>
    <property type="evidence" value="ECO:0007669"/>
    <property type="project" value="UniProtKB-SubCell"/>
</dbReference>
<feature type="compositionally biased region" description="Polar residues" evidence="3">
    <location>
        <begin position="144"/>
        <end position="164"/>
    </location>
</feature>
<dbReference type="InterPro" id="IPR036864">
    <property type="entry name" value="Zn2-C6_fun-type_DNA-bd_sf"/>
</dbReference>
<dbReference type="PROSITE" id="PS50048">
    <property type="entry name" value="ZN2_CY6_FUNGAL_2"/>
    <property type="match status" value="1"/>
</dbReference>
<dbReference type="Pfam" id="PF11951">
    <property type="entry name" value="Fungal_trans_2"/>
    <property type="match status" value="1"/>
</dbReference>
<name>R1EWS1_BOTPV</name>
<feature type="region of interest" description="Disordered" evidence="3">
    <location>
        <begin position="117"/>
        <end position="164"/>
    </location>
</feature>
<feature type="domain" description="Zn(2)-C6 fungal-type" evidence="4">
    <location>
        <begin position="32"/>
        <end position="62"/>
    </location>
</feature>
<evidence type="ECO:0000256" key="2">
    <source>
        <dbReference type="ARBA" id="ARBA00023242"/>
    </source>
</evidence>
<keyword evidence="2" id="KW-0539">Nucleus</keyword>
<proteinExistence type="predicted"/>
<dbReference type="GO" id="GO:0045944">
    <property type="term" value="P:positive regulation of transcription by RNA polymerase II"/>
    <property type="evidence" value="ECO:0007669"/>
    <property type="project" value="TreeGrafter"/>
</dbReference>
<dbReference type="AlphaFoldDB" id="R1EWS1"/>
<dbReference type="OMA" id="ACILCQY"/>
<evidence type="ECO:0000259" key="4">
    <source>
        <dbReference type="PROSITE" id="PS50048"/>
    </source>
</evidence>
<protein>
    <submittedName>
        <fullName evidence="5">Putative c6 zinc finger domain containing protein</fullName>
    </submittedName>
</protein>
<feature type="region of interest" description="Disordered" evidence="3">
    <location>
        <begin position="303"/>
        <end position="329"/>
    </location>
</feature>
<dbReference type="GO" id="GO:0008270">
    <property type="term" value="F:zinc ion binding"/>
    <property type="evidence" value="ECO:0007669"/>
    <property type="project" value="InterPro"/>
</dbReference>
<dbReference type="eggNOG" id="ENOG502SI37">
    <property type="taxonomic scope" value="Eukaryota"/>
</dbReference>
<evidence type="ECO:0000313" key="5">
    <source>
        <dbReference type="EMBL" id="EOD52042.1"/>
    </source>
</evidence>
<reference evidence="6" key="1">
    <citation type="journal article" date="2013" name="Genome Announc.">
        <title>Draft genome sequence of Neofusicoccum parvum isolate UCR-NP2, a fungal vascular pathogen associated with grapevine cankers.</title>
        <authorList>
            <person name="Blanco-Ulate B."/>
            <person name="Rolshausen P."/>
            <person name="Cantu D."/>
        </authorList>
    </citation>
    <scope>NUCLEOTIDE SEQUENCE [LARGE SCALE GENOMIC DNA]</scope>
    <source>
        <strain evidence="6">UCR-NP2</strain>
    </source>
</reference>
<dbReference type="Gene3D" id="4.10.240.10">
    <property type="entry name" value="Zn(2)-C6 fungal-type DNA-binding domain"/>
    <property type="match status" value="1"/>
</dbReference>
<evidence type="ECO:0000256" key="1">
    <source>
        <dbReference type="ARBA" id="ARBA00004123"/>
    </source>
</evidence>
<dbReference type="SUPFAM" id="SSF57701">
    <property type="entry name" value="Zn2/Cys6 DNA-binding domain"/>
    <property type="match status" value="1"/>
</dbReference>
<dbReference type="CDD" id="cd00067">
    <property type="entry name" value="GAL4"/>
    <property type="match status" value="1"/>
</dbReference>
<accession>R1EWS1</accession>
<dbReference type="GO" id="GO:0000976">
    <property type="term" value="F:transcription cis-regulatory region binding"/>
    <property type="evidence" value="ECO:0007669"/>
    <property type="project" value="TreeGrafter"/>
</dbReference>
<dbReference type="KEGG" id="npa:UCRNP2_1133"/>
<dbReference type="GO" id="GO:0000981">
    <property type="term" value="F:DNA-binding transcription factor activity, RNA polymerase II-specific"/>
    <property type="evidence" value="ECO:0007669"/>
    <property type="project" value="InterPro"/>
</dbReference>
<organism evidence="5 6">
    <name type="scientific">Botryosphaeria parva (strain UCR-NP2)</name>
    <name type="common">Grapevine canker fungus</name>
    <name type="synonym">Neofusicoccum parvum</name>
    <dbReference type="NCBI Taxonomy" id="1287680"/>
    <lineage>
        <taxon>Eukaryota</taxon>
        <taxon>Fungi</taxon>
        <taxon>Dikarya</taxon>
        <taxon>Ascomycota</taxon>
        <taxon>Pezizomycotina</taxon>
        <taxon>Dothideomycetes</taxon>
        <taxon>Dothideomycetes incertae sedis</taxon>
        <taxon>Botryosphaeriales</taxon>
        <taxon>Botryosphaeriaceae</taxon>
        <taxon>Neofusicoccum</taxon>
    </lineage>
</organism>
<dbReference type="Proteomes" id="UP000013521">
    <property type="component" value="Unassembled WGS sequence"/>
</dbReference>
<dbReference type="PANTHER" id="PTHR37534:SF9">
    <property type="entry name" value="ZN(II)2CYS6 TRANSCRIPTION FACTOR (EUROFUNG)"/>
    <property type="match status" value="1"/>
</dbReference>
<evidence type="ECO:0000256" key="3">
    <source>
        <dbReference type="SAM" id="MobiDB-lite"/>
    </source>
</evidence>
<dbReference type="PROSITE" id="PS00463">
    <property type="entry name" value="ZN2_CY6_FUNGAL_1"/>
    <property type="match status" value="1"/>
</dbReference>
<evidence type="ECO:0000313" key="6">
    <source>
        <dbReference type="Proteomes" id="UP000013521"/>
    </source>
</evidence>
<dbReference type="PANTHER" id="PTHR37534">
    <property type="entry name" value="TRANSCRIPTIONAL ACTIVATOR PROTEIN UGA3"/>
    <property type="match status" value="1"/>
</dbReference>
<dbReference type="HOGENOM" id="CLU_419178_0_0_1"/>
<sequence>MHVPRASCPGGVAWLPERASLRTAGQMRSRTGCQTCRLRKLKCDERKPVCGPCTKANRECVFNSGLIFRHQQNASMNGTASGGEQGLKGFYAYKNTFGHDAVWLDIPKQVRFWNTTDPYNEPMSPESEASPGTAPEQPAPTHPDATSIQWSLSDPFTQPDSQSPAHALHALSAVATGDHFAYLHPPFETNVENDHEMAYLLRYYSEGPGQWMDLFDLGSYFASYVPVKAQTNPVLKYAAIAYAAKALGRVKGKRPIMGGNAVRHARTELYPNTHSVDWYHKATEYYDNAVSLLRQALQDDSRGISHESATGEGQWRTADGSDGSFGHQKRTSLSGFPVQRCSSDELLAATAILCVYEFLDASGPEWSRHLSGAKSLIDIAKDSMMPLQLPSPGVALQAQGVKLSKARKATFWNVARQDMLSAFINASQTRLDTEDLPMWKDAGLQIDENGFIQPMELTSSGYPESGDSYHMSQVQLLMNKPHETTQGRSTIYARFNSVASFGTESSKSRHMVYKLKLQKIKTDGNSVKRHLESMLADVDEMERAFKTNMEWEPSFTNLIVKETPSLTGSPHTPSTGGVAIPAAHPAPTNNGPAVLAAPLSPRSYTPMNVSRDAGIADSADETPLPGSLQLEKGLFEAYNRGERAAGSSGGAWEM</sequence>